<dbReference type="HOGENOM" id="CLU_1705932_0_0_1"/>
<evidence type="ECO:0000313" key="2">
    <source>
        <dbReference type="Proteomes" id="UP000014760"/>
    </source>
</evidence>
<dbReference type="Proteomes" id="UP000014760">
    <property type="component" value="Unassembled WGS sequence"/>
</dbReference>
<dbReference type="AntiFam" id="ANF00010">
    <property type="entry name" value="tRNA translation"/>
</dbReference>
<accession>X1ZUV5</accession>
<evidence type="ECO:0000313" key="1">
    <source>
        <dbReference type="EnsemblMetazoa" id="CapteP195289"/>
    </source>
</evidence>
<keyword evidence="2" id="KW-1185">Reference proteome</keyword>
<proteinExistence type="predicted"/>
<organism evidence="1 2">
    <name type="scientific">Capitella teleta</name>
    <name type="common">Polychaete worm</name>
    <dbReference type="NCBI Taxonomy" id="283909"/>
    <lineage>
        <taxon>Eukaryota</taxon>
        <taxon>Metazoa</taxon>
        <taxon>Spiralia</taxon>
        <taxon>Lophotrochozoa</taxon>
        <taxon>Annelida</taxon>
        <taxon>Polychaeta</taxon>
        <taxon>Sedentaria</taxon>
        <taxon>Scolecida</taxon>
        <taxon>Capitellidae</taxon>
        <taxon>Capitella</taxon>
    </lineage>
</organism>
<reference evidence="1" key="3">
    <citation type="submission" date="2015-06" db="UniProtKB">
        <authorList>
            <consortium name="EnsemblMetazoa"/>
        </authorList>
    </citation>
    <scope>IDENTIFICATION</scope>
</reference>
<name>X1ZUV5_CAPTE</name>
<dbReference type="AlphaFoldDB" id="X1ZUV5"/>
<reference evidence="2" key="1">
    <citation type="submission" date="2012-12" db="EMBL/GenBank/DDBJ databases">
        <authorList>
            <person name="Hellsten U."/>
            <person name="Grimwood J."/>
            <person name="Chapman J.A."/>
            <person name="Shapiro H."/>
            <person name="Aerts A."/>
            <person name="Otillar R.P."/>
            <person name="Terry A.Y."/>
            <person name="Boore J.L."/>
            <person name="Simakov O."/>
            <person name="Marletaz F."/>
            <person name="Cho S.-J."/>
            <person name="Edsinger-Gonzales E."/>
            <person name="Havlak P."/>
            <person name="Kuo D.-H."/>
            <person name="Larsson T."/>
            <person name="Lv J."/>
            <person name="Arendt D."/>
            <person name="Savage R."/>
            <person name="Osoegawa K."/>
            <person name="de Jong P."/>
            <person name="Lindberg D.R."/>
            <person name="Seaver E.C."/>
            <person name="Weisblat D.A."/>
            <person name="Putnam N.H."/>
            <person name="Grigoriev I.V."/>
            <person name="Rokhsar D.S."/>
        </authorList>
    </citation>
    <scope>NUCLEOTIDE SEQUENCE</scope>
    <source>
        <strain evidence="2">I ESC-2004</strain>
    </source>
</reference>
<dbReference type="EMBL" id="AMQN01026132">
    <property type="status" value="NOT_ANNOTATED_CDS"/>
    <property type="molecule type" value="Genomic_DNA"/>
</dbReference>
<sequence>MTELEIAELGEAKRVDTGLRQRQHLTIERVVFNQPELNEDYEGGPRVLKTPKERWQLFRKKNELTPGCFGRFLLSYLPFIEIMKKYNIKRDVLPDVVAGLTVGIMQIPQVVERWTLIPKVRGSIPLVDYSPLGRDLIFYGQRFLNFGGYCMLQN</sequence>
<dbReference type="EnsemblMetazoa" id="CapteT195289">
    <property type="protein sequence ID" value="CapteP195289"/>
    <property type="gene ID" value="CapteG195289"/>
</dbReference>
<protein>
    <submittedName>
        <fullName evidence="1">Uncharacterized protein</fullName>
    </submittedName>
</protein>
<reference evidence="2" key="2">
    <citation type="journal article" date="2013" name="Nature">
        <title>Insights into bilaterian evolution from three spiralian genomes.</title>
        <authorList>
            <person name="Simakov O."/>
            <person name="Marletaz F."/>
            <person name="Cho S.J."/>
            <person name="Edsinger-Gonzales E."/>
            <person name="Havlak P."/>
            <person name="Hellsten U."/>
            <person name="Kuo D.H."/>
            <person name="Larsson T."/>
            <person name="Lv J."/>
            <person name="Arendt D."/>
            <person name="Savage R."/>
            <person name="Osoegawa K."/>
            <person name="de Jong P."/>
            <person name="Grimwood J."/>
            <person name="Chapman J.A."/>
            <person name="Shapiro H."/>
            <person name="Aerts A."/>
            <person name="Otillar R.P."/>
            <person name="Terry A.Y."/>
            <person name="Boore J.L."/>
            <person name="Grigoriev I.V."/>
            <person name="Lindberg D.R."/>
            <person name="Seaver E.C."/>
            <person name="Weisblat D.A."/>
            <person name="Putnam N.H."/>
            <person name="Rokhsar D.S."/>
        </authorList>
    </citation>
    <scope>NUCLEOTIDE SEQUENCE</scope>
    <source>
        <strain evidence="2">I ESC-2004</strain>
    </source>
</reference>